<comment type="caution">
    <text evidence="2">The sequence shown here is derived from an EMBL/GenBank/DDBJ whole genome shotgun (WGS) entry which is preliminary data.</text>
</comment>
<protein>
    <submittedName>
        <fullName evidence="2">Uncharacterized protein</fullName>
    </submittedName>
</protein>
<reference evidence="2 3" key="1">
    <citation type="journal article" date="2018" name="Sci. Rep.">
        <title>Genomic signatures of local adaptation to the degree of environmental predictability in rotifers.</title>
        <authorList>
            <person name="Franch-Gras L."/>
            <person name="Hahn C."/>
            <person name="Garcia-Roger E.M."/>
            <person name="Carmona M.J."/>
            <person name="Serra M."/>
            <person name="Gomez A."/>
        </authorList>
    </citation>
    <scope>NUCLEOTIDE SEQUENCE [LARGE SCALE GENOMIC DNA]</scope>
    <source>
        <strain evidence="2">HYR1</strain>
    </source>
</reference>
<evidence type="ECO:0000256" key="1">
    <source>
        <dbReference type="SAM" id="Phobius"/>
    </source>
</evidence>
<evidence type="ECO:0000313" key="3">
    <source>
        <dbReference type="Proteomes" id="UP000276133"/>
    </source>
</evidence>
<keyword evidence="1" id="KW-0812">Transmembrane</keyword>
<keyword evidence="1" id="KW-1133">Transmembrane helix</keyword>
<evidence type="ECO:0000313" key="2">
    <source>
        <dbReference type="EMBL" id="RNA43221.1"/>
    </source>
</evidence>
<dbReference type="EMBL" id="REGN01000255">
    <property type="protein sequence ID" value="RNA43221.1"/>
    <property type="molecule type" value="Genomic_DNA"/>
</dbReference>
<gene>
    <name evidence="2" type="ORF">BpHYR1_018677</name>
</gene>
<accession>A0A3M7T5H8</accession>
<dbReference type="AlphaFoldDB" id="A0A3M7T5H8"/>
<keyword evidence="1" id="KW-0472">Membrane</keyword>
<sequence length="216" mass="25637">MAEKMAIEPPYLKLNIHQTFCLKLVLFRVYPKLNKESNASIHQKNFFPYYANFNQYFFSSRVTKDAKKKNLNKKIYFNKFTSKNFEYNLLSFFVVIQLIYSSTYRKASSMSSLILQESMQNIVIYFRFFINIVAMSWCLIRFRFAKDALRLMLAECGVKHECERDVFPRLFSVSKSEPIDLIDKIKNVFLSIQSRLIDLPIDSFLRAIVALFDMRQ</sequence>
<dbReference type="Proteomes" id="UP000276133">
    <property type="component" value="Unassembled WGS sequence"/>
</dbReference>
<feature type="transmembrane region" description="Helical" evidence="1">
    <location>
        <begin position="85"/>
        <end position="102"/>
    </location>
</feature>
<proteinExistence type="predicted"/>
<organism evidence="2 3">
    <name type="scientific">Brachionus plicatilis</name>
    <name type="common">Marine rotifer</name>
    <name type="synonym">Brachionus muelleri</name>
    <dbReference type="NCBI Taxonomy" id="10195"/>
    <lineage>
        <taxon>Eukaryota</taxon>
        <taxon>Metazoa</taxon>
        <taxon>Spiralia</taxon>
        <taxon>Gnathifera</taxon>
        <taxon>Rotifera</taxon>
        <taxon>Eurotatoria</taxon>
        <taxon>Monogononta</taxon>
        <taxon>Pseudotrocha</taxon>
        <taxon>Ploima</taxon>
        <taxon>Brachionidae</taxon>
        <taxon>Brachionus</taxon>
    </lineage>
</organism>
<name>A0A3M7T5H8_BRAPC</name>
<keyword evidence="3" id="KW-1185">Reference proteome</keyword>
<feature type="transmembrane region" description="Helical" evidence="1">
    <location>
        <begin position="122"/>
        <end position="142"/>
    </location>
</feature>